<dbReference type="SUPFAM" id="SSF57756">
    <property type="entry name" value="Retrovirus zinc finger-like domains"/>
    <property type="match status" value="1"/>
</dbReference>
<keyword evidence="16" id="KW-1185">Reference proteome</keyword>
<evidence type="ECO:0000256" key="10">
    <source>
        <dbReference type="PROSITE-ProRule" id="PRU00723"/>
    </source>
</evidence>
<dbReference type="GeneID" id="33556425"/>
<proteinExistence type="inferred from homology"/>
<feature type="compositionally biased region" description="Basic and acidic residues" evidence="12">
    <location>
        <begin position="257"/>
        <end position="276"/>
    </location>
</feature>
<dbReference type="PROSITE" id="PS50158">
    <property type="entry name" value="ZF_CCHC"/>
    <property type="match status" value="1"/>
</dbReference>
<evidence type="ECO:0000313" key="16">
    <source>
        <dbReference type="Proteomes" id="UP000193218"/>
    </source>
</evidence>
<evidence type="ECO:0000256" key="4">
    <source>
        <dbReference type="ARBA" id="ARBA00022723"/>
    </source>
</evidence>
<evidence type="ECO:0000313" key="15">
    <source>
        <dbReference type="EMBL" id="ORX39683.1"/>
    </source>
</evidence>
<feature type="domain" description="C3H1-type" evidence="13">
    <location>
        <begin position="110"/>
        <end position="138"/>
    </location>
</feature>
<accession>A0A1Y1UNS0</accession>
<evidence type="ECO:0000256" key="6">
    <source>
        <dbReference type="ARBA" id="ARBA00022771"/>
    </source>
</evidence>
<dbReference type="SMART" id="SM00343">
    <property type="entry name" value="ZnF_C2HC"/>
    <property type="match status" value="1"/>
</dbReference>
<dbReference type="SUPFAM" id="SSF90229">
    <property type="entry name" value="CCCH zinc finger"/>
    <property type="match status" value="2"/>
</dbReference>
<keyword evidence="9 11" id="KW-0539">Nucleus</keyword>
<dbReference type="SMART" id="SM00356">
    <property type="entry name" value="ZnF_C3H1"/>
    <property type="match status" value="5"/>
</dbReference>
<dbReference type="InterPro" id="IPR045348">
    <property type="entry name" value="CPSF4/Yth1"/>
</dbReference>
<evidence type="ECO:0000259" key="13">
    <source>
        <dbReference type="PROSITE" id="PS50103"/>
    </source>
</evidence>
<dbReference type="InParanoid" id="A0A1Y1UNS0"/>
<dbReference type="PROSITE" id="PS50103">
    <property type="entry name" value="ZF_C3H1"/>
    <property type="match status" value="4"/>
</dbReference>
<keyword evidence="4 10" id="KW-0479">Metal-binding</keyword>
<feature type="domain" description="C3H1-type" evidence="13">
    <location>
        <begin position="144"/>
        <end position="166"/>
    </location>
</feature>
<dbReference type="PANTHER" id="PTHR23102">
    <property type="entry name" value="CLEAVAGE AND POLYADENYLATION SPECIFICITY FACTOR SUBUNIT 4-RELATED"/>
    <property type="match status" value="1"/>
</dbReference>
<comment type="caution">
    <text evidence="15">The sequence shown here is derived from an EMBL/GenBank/DDBJ whole genome shotgun (WGS) entry which is preliminary data.</text>
</comment>
<feature type="region of interest" description="Disordered" evidence="12">
    <location>
        <begin position="257"/>
        <end position="279"/>
    </location>
</feature>
<keyword evidence="3 11" id="KW-0507">mRNA processing</keyword>
<evidence type="ECO:0000256" key="5">
    <source>
        <dbReference type="ARBA" id="ARBA00022737"/>
    </source>
</evidence>
<keyword evidence="5 11" id="KW-0677">Repeat</keyword>
<evidence type="ECO:0000256" key="7">
    <source>
        <dbReference type="ARBA" id="ARBA00022833"/>
    </source>
</evidence>
<dbReference type="EMBL" id="NBSH01000002">
    <property type="protein sequence ID" value="ORX39683.1"/>
    <property type="molecule type" value="Genomic_DNA"/>
</dbReference>
<keyword evidence="6 10" id="KW-0863">Zinc-finger</keyword>
<dbReference type="Gene3D" id="4.10.1000.10">
    <property type="entry name" value="Zinc finger, CCCH-type"/>
    <property type="match status" value="2"/>
</dbReference>
<feature type="domain" description="CCHC-type" evidence="14">
    <location>
        <begin position="289"/>
        <end position="303"/>
    </location>
</feature>
<protein>
    <recommendedName>
        <fullName evidence="11">mRNA 3'-end-processing protein</fullName>
    </recommendedName>
</protein>
<dbReference type="GO" id="GO:0031124">
    <property type="term" value="P:mRNA 3'-end processing"/>
    <property type="evidence" value="ECO:0007669"/>
    <property type="project" value="UniProtKB-UniRule"/>
</dbReference>
<feature type="zinc finger region" description="C3H1-type" evidence="10">
    <location>
        <begin position="82"/>
        <end position="109"/>
    </location>
</feature>
<dbReference type="Pfam" id="PF00098">
    <property type="entry name" value="zf-CCHC"/>
    <property type="match status" value="1"/>
</dbReference>
<evidence type="ECO:0000256" key="8">
    <source>
        <dbReference type="ARBA" id="ARBA00022884"/>
    </source>
</evidence>
<keyword evidence="7 10" id="KW-0862">Zinc</keyword>
<evidence type="ECO:0000256" key="11">
    <source>
        <dbReference type="RuleBase" id="RU369008"/>
    </source>
</evidence>
<evidence type="ECO:0000256" key="1">
    <source>
        <dbReference type="ARBA" id="ARBA00004123"/>
    </source>
</evidence>
<dbReference type="InterPro" id="IPR001878">
    <property type="entry name" value="Znf_CCHC"/>
</dbReference>
<dbReference type="RefSeq" id="XP_021873468.1">
    <property type="nucleotide sequence ID" value="XM_022014617.1"/>
</dbReference>
<gene>
    <name evidence="15" type="ORF">BD324DRAFT_614589</name>
</gene>
<comment type="similarity">
    <text evidence="2 11">Belongs to the CPSF4/YTH1 family.</text>
</comment>
<name>A0A1Y1UNS0_9TREE</name>
<keyword evidence="8 11" id="KW-0694">RNA-binding</keyword>
<evidence type="ECO:0000256" key="12">
    <source>
        <dbReference type="SAM" id="MobiDB-lite"/>
    </source>
</evidence>
<dbReference type="InterPro" id="IPR036855">
    <property type="entry name" value="Znf_CCCH_sf"/>
</dbReference>
<dbReference type="GO" id="GO:0005634">
    <property type="term" value="C:nucleus"/>
    <property type="evidence" value="ECO:0007669"/>
    <property type="project" value="UniProtKB-SubCell"/>
</dbReference>
<sequence>MTAVATLADPLLGIATDFVRPDFHQTPLALEDWLQREKKLRLSNDNEICPLSLLPPGCPLGSEACPLRHVDLKTLPEKLPQKQSAVCCRHWLRGMCKLAGDCPFLHDFNLRRYPECHLWTTYGRCAIGSECLYYHRSDEDWRGSCPDYERGFCPRGPGCPMNHTRKTLCPAYLAGFCPDGPKCKAGHPSPSRPPPSAYIKPSKPIPDHNLQVPIPAGYGRSLKSFDPSNVIQDRTAALGGALSAWREGGGMLAVNARRNDQQDEKPRRSERNDSSRPRKWVQDLSTVLCFRCGEKGHFADQCRGEEKPGDRGGLRYRRG</sequence>
<dbReference type="InterPro" id="IPR000571">
    <property type="entry name" value="Znf_CCCH"/>
</dbReference>
<reference evidence="15 16" key="1">
    <citation type="submission" date="2017-03" db="EMBL/GenBank/DDBJ databases">
        <title>Widespread Adenine N6-methylation of Active Genes in Fungi.</title>
        <authorList>
            <consortium name="DOE Joint Genome Institute"/>
            <person name="Mondo S.J."/>
            <person name="Dannebaum R.O."/>
            <person name="Kuo R.C."/>
            <person name="Louie K.B."/>
            <person name="Bewick A.J."/>
            <person name="Labutti K."/>
            <person name="Haridas S."/>
            <person name="Kuo A."/>
            <person name="Salamov A."/>
            <person name="Ahrendt S.R."/>
            <person name="Lau R."/>
            <person name="Bowen B.P."/>
            <person name="Lipzen A."/>
            <person name="Sullivan W."/>
            <person name="Andreopoulos W.B."/>
            <person name="Clum A."/>
            <person name="Lindquist E."/>
            <person name="Daum C."/>
            <person name="Northen T.R."/>
            <person name="Ramamoorthy G."/>
            <person name="Schmitz R.J."/>
            <person name="Gryganskyi A."/>
            <person name="Culley D."/>
            <person name="Magnuson J."/>
            <person name="James T.Y."/>
            <person name="O'Malley M.A."/>
            <person name="Stajich J.E."/>
            <person name="Spatafora J.W."/>
            <person name="Visel A."/>
            <person name="Grigoriev I.V."/>
        </authorList>
    </citation>
    <scope>NUCLEOTIDE SEQUENCE [LARGE SCALE GENOMIC DNA]</scope>
    <source>
        <strain evidence="15 16">NRRL Y-17943</strain>
    </source>
</reference>
<comment type="function">
    <text evidence="11">Component of the cleavage factor I (CF I) involved in pre-mRNA 3'-end processing.</text>
</comment>
<dbReference type="Gene3D" id="4.10.60.10">
    <property type="entry name" value="Zinc finger, CCHC-type"/>
    <property type="match status" value="1"/>
</dbReference>
<dbReference type="InterPro" id="IPR036875">
    <property type="entry name" value="Znf_CCHC_sf"/>
</dbReference>
<dbReference type="STRING" id="4999.A0A1Y1UNS0"/>
<evidence type="ECO:0000259" key="14">
    <source>
        <dbReference type="PROSITE" id="PS50158"/>
    </source>
</evidence>
<organism evidence="15 16">
    <name type="scientific">Kockovaella imperatae</name>
    <dbReference type="NCBI Taxonomy" id="4999"/>
    <lineage>
        <taxon>Eukaryota</taxon>
        <taxon>Fungi</taxon>
        <taxon>Dikarya</taxon>
        <taxon>Basidiomycota</taxon>
        <taxon>Agaricomycotina</taxon>
        <taxon>Tremellomycetes</taxon>
        <taxon>Tremellales</taxon>
        <taxon>Cuniculitremaceae</taxon>
        <taxon>Kockovaella</taxon>
    </lineage>
</organism>
<evidence type="ECO:0000256" key="3">
    <source>
        <dbReference type="ARBA" id="ARBA00022664"/>
    </source>
</evidence>
<feature type="domain" description="C3H1-type" evidence="13">
    <location>
        <begin position="168"/>
        <end position="190"/>
    </location>
</feature>
<dbReference type="PANTHER" id="PTHR23102:SF24">
    <property type="entry name" value="CLEAVAGE AND POLYADENYLATION SPECIFICITY FACTOR SUBUNIT 4"/>
    <property type="match status" value="1"/>
</dbReference>
<dbReference type="AlphaFoldDB" id="A0A1Y1UNS0"/>
<feature type="region of interest" description="Disordered" evidence="12">
    <location>
        <begin position="184"/>
        <end position="210"/>
    </location>
</feature>
<feature type="domain" description="C3H1-type" evidence="13">
    <location>
        <begin position="82"/>
        <end position="109"/>
    </location>
</feature>
<feature type="zinc finger region" description="C3H1-type" evidence="10">
    <location>
        <begin position="144"/>
        <end position="166"/>
    </location>
</feature>
<comment type="subcellular location">
    <subcellularLocation>
        <location evidence="1 11">Nucleus</location>
    </subcellularLocation>
</comment>
<dbReference type="GO" id="GO:0008270">
    <property type="term" value="F:zinc ion binding"/>
    <property type="evidence" value="ECO:0007669"/>
    <property type="project" value="UniProtKB-KW"/>
</dbReference>
<feature type="zinc finger region" description="C3H1-type" evidence="10">
    <location>
        <begin position="110"/>
        <end position="138"/>
    </location>
</feature>
<evidence type="ECO:0000256" key="9">
    <source>
        <dbReference type="ARBA" id="ARBA00023242"/>
    </source>
</evidence>
<evidence type="ECO:0000256" key="2">
    <source>
        <dbReference type="ARBA" id="ARBA00008907"/>
    </source>
</evidence>
<dbReference type="OrthoDB" id="1914176at2759"/>
<dbReference type="Proteomes" id="UP000193218">
    <property type="component" value="Unassembled WGS sequence"/>
</dbReference>
<dbReference type="GO" id="GO:0003723">
    <property type="term" value="F:RNA binding"/>
    <property type="evidence" value="ECO:0007669"/>
    <property type="project" value="UniProtKB-UniRule"/>
</dbReference>
<feature type="zinc finger region" description="C3H1-type" evidence="10">
    <location>
        <begin position="168"/>
        <end position="190"/>
    </location>
</feature>